<dbReference type="PANTHER" id="PTHR34820">
    <property type="entry name" value="INNER MEMBRANE PROTEIN YEBZ"/>
    <property type="match status" value="1"/>
</dbReference>
<evidence type="ECO:0000256" key="2">
    <source>
        <dbReference type="ARBA" id="ARBA00022475"/>
    </source>
</evidence>
<dbReference type="InterPro" id="IPR007348">
    <property type="entry name" value="CopC_dom"/>
</dbReference>
<dbReference type="AlphaFoldDB" id="A0A660LFX7"/>
<dbReference type="GO" id="GO:0042597">
    <property type="term" value="C:periplasmic space"/>
    <property type="evidence" value="ECO:0007669"/>
    <property type="project" value="InterPro"/>
</dbReference>
<dbReference type="InterPro" id="IPR014755">
    <property type="entry name" value="Cu-Rt/internalin_Ig-like"/>
</dbReference>
<feature type="transmembrane region" description="Helical" evidence="10">
    <location>
        <begin position="414"/>
        <end position="436"/>
    </location>
</feature>
<keyword evidence="8 10" id="KW-0472">Membrane</keyword>
<feature type="transmembrane region" description="Helical" evidence="10">
    <location>
        <begin position="382"/>
        <end position="402"/>
    </location>
</feature>
<evidence type="ECO:0000256" key="7">
    <source>
        <dbReference type="ARBA" id="ARBA00023008"/>
    </source>
</evidence>
<evidence type="ECO:0000256" key="5">
    <source>
        <dbReference type="ARBA" id="ARBA00022729"/>
    </source>
</evidence>
<feature type="transmembrane region" description="Helical" evidence="10">
    <location>
        <begin position="498"/>
        <end position="520"/>
    </location>
</feature>
<dbReference type="Proteomes" id="UP000278962">
    <property type="component" value="Unassembled WGS sequence"/>
</dbReference>
<feature type="domain" description="Copper resistance protein D" evidence="13">
    <location>
        <begin position="417"/>
        <end position="520"/>
    </location>
</feature>
<dbReference type="EMBL" id="RBIL01000001">
    <property type="protein sequence ID" value="RKQ91611.1"/>
    <property type="molecule type" value="Genomic_DNA"/>
</dbReference>
<dbReference type="InterPro" id="IPR014756">
    <property type="entry name" value="Ig_E-set"/>
</dbReference>
<evidence type="ECO:0000256" key="3">
    <source>
        <dbReference type="ARBA" id="ARBA00022692"/>
    </source>
</evidence>
<dbReference type="GO" id="GO:0005886">
    <property type="term" value="C:plasma membrane"/>
    <property type="evidence" value="ECO:0007669"/>
    <property type="project" value="UniProtKB-SubCell"/>
</dbReference>
<feature type="transmembrane region" description="Helical" evidence="10">
    <location>
        <begin position="456"/>
        <end position="477"/>
    </location>
</feature>
<evidence type="ECO:0000256" key="9">
    <source>
        <dbReference type="SAM" id="MobiDB-lite"/>
    </source>
</evidence>
<name>A0A660LFX7_9ACTN</name>
<keyword evidence="4" id="KW-0479">Metal-binding</keyword>
<evidence type="ECO:0000259" key="13">
    <source>
        <dbReference type="Pfam" id="PF05425"/>
    </source>
</evidence>
<dbReference type="GO" id="GO:0006825">
    <property type="term" value="P:copper ion transport"/>
    <property type="evidence" value="ECO:0007669"/>
    <property type="project" value="InterPro"/>
</dbReference>
<dbReference type="Pfam" id="PF04234">
    <property type="entry name" value="CopC"/>
    <property type="match status" value="1"/>
</dbReference>
<dbReference type="PANTHER" id="PTHR34820:SF4">
    <property type="entry name" value="INNER MEMBRANE PROTEIN YEBZ"/>
    <property type="match status" value="1"/>
</dbReference>
<evidence type="ECO:0000256" key="10">
    <source>
        <dbReference type="SAM" id="Phobius"/>
    </source>
</evidence>
<comment type="subcellular location">
    <subcellularLocation>
        <location evidence="1">Cell membrane</location>
        <topology evidence="1">Multi-pass membrane protein</topology>
    </subcellularLocation>
</comment>
<evidence type="ECO:0000256" key="11">
    <source>
        <dbReference type="SAM" id="SignalP"/>
    </source>
</evidence>
<feature type="transmembrane region" description="Helical" evidence="10">
    <location>
        <begin position="153"/>
        <end position="171"/>
    </location>
</feature>
<sequence length="641" mass="65166">MVRRALALVLVLLAELVAPASALAHATLQSTLPERGQKLDAAPKEVVFIFDESVEGAFGALRVFDASGKEVQTGEAFHPDNRGERIAIKLKPGLGDGTYTATYRVVSADGHPISSGFVFTVGEGAAPAQSLDELLGSGTSAPVTNTALAIARGLQYSAIALGLGALIFFLVCWRPVGRVSRPFTARLEKLLLVAGVVGFVSALLAVILQGAIGSGESFWNAARPDVFTEVLGTRFGRAWGIGAAVWLVVLAVLATRPLREAGNGHASAPEDAAGNGGGTAPAGDTGNGGAAPAGRAGNGGAAPAGRAGAAPTGALAATALAAPAAAAPALAAATRPRPVLSTPKLVALAVPLFALALLPSLGGHTSVQKPVAVLMPMNVLHVLAMAAWLGGVAVLVLALRAATASVSPEERTPLLATVVGRFSTLAGPALAVLLISGSVQGIIEVGRFGALLDTPFGRSVLIKIAVALLIVAAGAYNRQKLVPALKRLTGSPGQTGVLLRRILVAELVLGVIALGATGALSSYAPSTAQSAGPFSTTVNVGPARVEVTVDPARVGPNETHVYLFDRKTGAPYEATKELRLTAEMPSKQIAKITLEPNVAGPGHYVVNAASLGVAGDWTMEITVRVSDFDEYTSKFEVPIDG</sequence>
<protein>
    <submittedName>
        <fullName evidence="14">Methionine-rich copper-binding protein CopC</fullName>
    </submittedName>
</protein>
<dbReference type="GO" id="GO:0046688">
    <property type="term" value="P:response to copper ion"/>
    <property type="evidence" value="ECO:0007669"/>
    <property type="project" value="InterPro"/>
</dbReference>
<keyword evidence="6 10" id="KW-1133">Transmembrane helix</keyword>
<keyword evidence="5 11" id="KW-0732">Signal</keyword>
<feature type="transmembrane region" description="Helical" evidence="10">
    <location>
        <begin position="345"/>
        <end position="362"/>
    </location>
</feature>
<feature type="chain" id="PRO_5024901344" evidence="11">
    <location>
        <begin position="25"/>
        <end position="641"/>
    </location>
</feature>
<dbReference type="Gene3D" id="2.60.40.1220">
    <property type="match status" value="1"/>
</dbReference>
<proteinExistence type="predicted"/>
<dbReference type="GO" id="GO:0005507">
    <property type="term" value="F:copper ion binding"/>
    <property type="evidence" value="ECO:0007669"/>
    <property type="project" value="InterPro"/>
</dbReference>
<dbReference type="Pfam" id="PF05425">
    <property type="entry name" value="CopD"/>
    <property type="match status" value="1"/>
</dbReference>
<dbReference type="SUPFAM" id="SSF81296">
    <property type="entry name" value="E set domains"/>
    <property type="match status" value="1"/>
</dbReference>
<evidence type="ECO:0000313" key="14">
    <source>
        <dbReference type="EMBL" id="RKQ91611.1"/>
    </source>
</evidence>
<evidence type="ECO:0000259" key="12">
    <source>
        <dbReference type="Pfam" id="PF04234"/>
    </source>
</evidence>
<dbReference type="InterPro" id="IPR008457">
    <property type="entry name" value="Cu-R_CopD_dom"/>
</dbReference>
<organism evidence="14 15">
    <name type="scientific">Solirubrobacter pauli</name>
    <dbReference type="NCBI Taxonomy" id="166793"/>
    <lineage>
        <taxon>Bacteria</taxon>
        <taxon>Bacillati</taxon>
        <taxon>Actinomycetota</taxon>
        <taxon>Thermoleophilia</taxon>
        <taxon>Solirubrobacterales</taxon>
        <taxon>Solirubrobacteraceae</taxon>
        <taxon>Solirubrobacter</taxon>
    </lineage>
</organism>
<comment type="caution">
    <text evidence="14">The sequence shown here is derived from an EMBL/GenBank/DDBJ whole genome shotgun (WGS) entry which is preliminary data.</text>
</comment>
<dbReference type="OrthoDB" id="5242236at2"/>
<keyword evidence="3 10" id="KW-0812">Transmembrane</keyword>
<feature type="compositionally biased region" description="Gly residues" evidence="9">
    <location>
        <begin position="274"/>
        <end position="302"/>
    </location>
</feature>
<dbReference type="InterPro" id="IPR032694">
    <property type="entry name" value="CopC/D"/>
</dbReference>
<evidence type="ECO:0000256" key="4">
    <source>
        <dbReference type="ARBA" id="ARBA00022723"/>
    </source>
</evidence>
<accession>A0A660LFX7</accession>
<keyword evidence="7" id="KW-0186">Copper</keyword>
<feature type="transmembrane region" description="Helical" evidence="10">
    <location>
        <begin position="191"/>
        <end position="215"/>
    </location>
</feature>
<evidence type="ECO:0000256" key="1">
    <source>
        <dbReference type="ARBA" id="ARBA00004651"/>
    </source>
</evidence>
<evidence type="ECO:0000256" key="6">
    <source>
        <dbReference type="ARBA" id="ARBA00022989"/>
    </source>
</evidence>
<evidence type="ECO:0000313" key="15">
    <source>
        <dbReference type="Proteomes" id="UP000278962"/>
    </source>
</evidence>
<feature type="domain" description="CopC" evidence="12">
    <location>
        <begin position="25"/>
        <end position="121"/>
    </location>
</feature>
<gene>
    <name evidence="14" type="ORF">C8N24_1434</name>
</gene>
<evidence type="ECO:0000256" key="8">
    <source>
        <dbReference type="ARBA" id="ARBA00023136"/>
    </source>
</evidence>
<feature type="transmembrane region" description="Helical" evidence="10">
    <location>
        <begin position="235"/>
        <end position="254"/>
    </location>
</feature>
<feature type="signal peptide" evidence="11">
    <location>
        <begin position="1"/>
        <end position="24"/>
    </location>
</feature>
<reference evidence="14 15" key="1">
    <citation type="submission" date="2018-10" db="EMBL/GenBank/DDBJ databases">
        <title>Genomic Encyclopedia of Archaeal and Bacterial Type Strains, Phase II (KMG-II): from individual species to whole genera.</title>
        <authorList>
            <person name="Goeker M."/>
        </authorList>
    </citation>
    <scope>NUCLEOTIDE SEQUENCE [LARGE SCALE GENOMIC DNA]</scope>
    <source>
        <strain evidence="14 15">DSM 14954</strain>
    </source>
</reference>
<keyword evidence="15" id="KW-1185">Reference proteome</keyword>
<keyword evidence="2" id="KW-1003">Cell membrane</keyword>
<feature type="region of interest" description="Disordered" evidence="9">
    <location>
        <begin position="263"/>
        <end position="304"/>
    </location>
</feature>